<feature type="chain" id="PRO_5029494082" description="SHSP domain-containing protein" evidence="4">
    <location>
        <begin position="22"/>
        <end position="183"/>
    </location>
</feature>
<keyword evidence="4" id="KW-0732">Signal</keyword>
<dbReference type="EMBL" id="LR746268">
    <property type="protein sequence ID" value="CAA7396571.1"/>
    <property type="molecule type" value="Genomic_DNA"/>
</dbReference>
<dbReference type="OrthoDB" id="5511210at2759"/>
<reference evidence="6" key="1">
    <citation type="submission" date="2020-02" db="EMBL/GenBank/DDBJ databases">
        <authorList>
            <person name="Scholz U."/>
            <person name="Mascher M."/>
            <person name="Fiebig A."/>
        </authorList>
    </citation>
    <scope>NUCLEOTIDE SEQUENCE</scope>
</reference>
<dbReference type="InterPro" id="IPR002068">
    <property type="entry name" value="A-crystallin/Hsp20_dom"/>
</dbReference>
<dbReference type="InterPro" id="IPR031107">
    <property type="entry name" value="Small_HSP"/>
</dbReference>
<evidence type="ECO:0000256" key="1">
    <source>
        <dbReference type="ARBA" id="ARBA00023016"/>
    </source>
</evidence>
<dbReference type="InterPro" id="IPR008978">
    <property type="entry name" value="HSP20-like_chaperone"/>
</dbReference>
<comment type="similarity">
    <text evidence="2 3">Belongs to the small heat shock protein (HSP20) family.</text>
</comment>
<name>A0A7I8KFW6_SPIIN</name>
<dbReference type="PROSITE" id="PS01031">
    <property type="entry name" value="SHSP"/>
    <property type="match status" value="1"/>
</dbReference>
<dbReference type="AlphaFoldDB" id="A0A7I8KFW6"/>
<organism evidence="6 7">
    <name type="scientific">Spirodela intermedia</name>
    <name type="common">Intermediate duckweed</name>
    <dbReference type="NCBI Taxonomy" id="51605"/>
    <lineage>
        <taxon>Eukaryota</taxon>
        <taxon>Viridiplantae</taxon>
        <taxon>Streptophyta</taxon>
        <taxon>Embryophyta</taxon>
        <taxon>Tracheophyta</taxon>
        <taxon>Spermatophyta</taxon>
        <taxon>Magnoliopsida</taxon>
        <taxon>Liliopsida</taxon>
        <taxon>Araceae</taxon>
        <taxon>Lemnoideae</taxon>
        <taxon>Spirodela</taxon>
    </lineage>
</organism>
<proteinExistence type="inferred from homology"/>
<evidence type="ECO:0000256" key="2">
    <source>
        <dbReference type="PROSITE-ProRule" id="PRU00285"/>
    </source>
</evidence>
<dbReference type="Gene3D" id="2.60.40.790">
    <property type="match status" value="1"/>
</dbReference>
<dbReference type="PANTHER" id="PTHR11527">
    <property type="entry name" value="HEAT-SHOCK PROTEIN 20 FAMILY MEMBER"/>
    <property type="match status" value="1"/>
</dbReference>
<keyword evidence="1" id="KW-0346">Stress response</keyword>
<dbReference type="Pfam" id="PF00011">
    <property type="entry name" value="HSP20"/>
    <property type="match status" value="1"/>
</dbReference>
<feature type="signal peptide" evidence="4">
    <location>
        <begin position="1"/>
        <end position="21"/>
    </location>
</feature>
<sequence length="183" mass="20377">MKGALLLCVLVLGMVALPAKGFMPYSRSSLWDLMLPSDDPFRILEQTPFPVPKGVENLALARADWKETAKAHVISVDVPGVNKGDIKIEIEENRVLRISGERKVDEGKEEGEKWHRAERTSGKFWRLFRLPAGADMDGIRAHLEDGVLTITVPKLAEERKQAKVVEIVDHSKGEDIKASKADL</sequence>
<evidence type="ECO:0000256" key="3">
    <source>
        <dbReference type="RuleBase" id="RU003616"/>
    </source>
</evidence>
<keyword evidence="7" id="KW-1185">Reference proteome</keyword>
<accession>A0A7I8KFW6</accession>
<feature type="domain" description="SHSP" evidence="5">
    <location>
        <begin position="54"/>
        <end position="170"/>
    </location>
</feature>
<evidence type="ECO:0000313" key="7">
    <source>
        <dbReference type="Proteomes" id="UP000663760"/>
    </source>
</evidence>
<protein>
    <recommendedName>
        <fullName evidence="5">SHSP domain-containing protein</fullName>
    </recommendedName>
</protein>
<dbReference type="CDD" id="cd06472">
    <property type="entry name" value="ACD_ScHsp26_like"/>
    <property type="match status" value="1"/>
</dbReference>
<evidence type="ECO:0000256" key="4">
    <source>
        <dbReference type="SAM" id="SignalP"/>
    </source>
</evidence>
<evidence type="ECO:0000313" key="6">
    <source>
        <dbReference type="EMBL" id="CAA7396571.1"/>
    </source>
</evidence>
<evidence type="ECO:0000259" key="5">
    <source>
        <dbReference type="PROSITE" id="PS01031"/>
    </source>
</evidence>
<dbReference type="Proteomes" id="UP000663760">
    <property type="component" value="Chromosome 5"/>
</dbReference>
<gene>
    <name evidence="6" type="ORF">SI8410_05007234</name>
</gene>
<dbReference type="SUPFAM" id="SSF49764">
    <property type="entry name" value="HSP20-like chaperones"/>
    <property type="match status" value="1"/>
</dbReference>